<dbReference type="Proteomes" id="UP000000304">
    <property type="component" value="Chromosome X"/>
</dbReference>
<evidence type="ECO:0000313" key="3">
    <source>
        <dbReference type="Proteomes" id="UP000000304"/>
    </source>
</evidence>
<reference evidence="2 3" key="1">
    <citation type="journal article" date="2007" name="Nature">
        <title>Evolution of genes and genomes on the Drosophila phylogeny.</title>
        <authorList>
            <consortium name="Drosophila 12 Genomes Consortium"/>
            <person name="Clark A.G."/>
            <person name="Eisen M.B."/>
            <person name="Smith D.R."/>
            <person name="Bergman C.M."/>
            <person name="Oliver B."/>
            <person name="Markow T.A."/>
            <person name="Kaufman T.C."/>
            <person name="Kellis M."/>
            <person name="Gelbart W."/>
            <person name="Iyer V.N."/>
            <person name="Pollard D.A."/>
            <person name="Sackton T.B."/>
            <person name="Larracuente A.M."/>
            <person name="Singh N.D."/>
            <person name="Abad J.P."/>
            <person name="Abt D.N."/>
            <person name="Adryan B."/>
            <person name="Aguade M."/>
            <person name="Akashi H."/>
            <person name="Anderson W.W."/>
            <person name="Aquadro C.F."/>
            <person name="Ardell D.H."/>
            <person name="Arguello R."/>
            <person name="Artieri C.G."/>
            <person name="Barbash D.A."/>
            <person name="Barker D."/>
            <person name="Barsanti P."/>
            <person name="Batterham P."/>
            <person name="Batzoglou S."/>
            <person name="Begun D."/>
            <person name="Bhutkar A."/>
            <person name="Blanco E."/>
            <person name="Bosak S.A."/>
            <person name="Bradley R.K."/>
            <person name="Brand A.D."/>
            <person name="Brent M.R."/>
            <person name="Brooks A.N."/>
            <person name="Brown R.H."/>
            <person name="Butlin R.K."/>
            <person name="Caggese C."/>
            <person name="Calvi B.R."/>
            <person name="Bernardo de Carvalho A."/>
            <person name="Caspi A."/>
            <person name="Castrezana S."/>
            <person name="Celniker S.E."/>
            <person name="Chang J.L."/>
            <person name="Chapple C."/>
            <person name="Chatterji S."/>
            <person name="Chinwalla A."/>
            <person name="Civetta A."/>
            <person name="Clifton S.W."/>
            <person name="Comeron J.M."/>
            <person name="Costello J.C."/>
            <person name="Coyne J.A."/>
            <person name="Daub J."/>
            <person name="David R.G."/>
            <person name="Delcher A.L."/>
            <person name="Delehaunty K."/>
            <person name="Do C.B."/>
            <person name="Ebling H."/>
            <person name="Edwards K."/>
            <person name="Eickbush T."/>
            <person name="Evans J.D."/>
            <person name="Filipski A."/>
            <person name="Findeiss S."/>
            <person name="Freyhult E."/>
            <person name="Fulton L."/>
            <person name="Fulton R."/>
            <person name="Garcia A.C."/>
            <person name="Gardiner A."/>
            <person name="Garfield D.A."/>
            <person name="Garvin B.E."/>
            <person name="Gibson G."/>
            <person name="Gilbert D."/>
            <person name="Gnerre S."/>
            <person name="Godfrey J."/>
            <person name="Good R."/>
            <person name="Gotea V."/>
            <person name="Gravely B."/>
            <person name="Greenberg A.J."/>
            <person name="Griffiths-Jones S."/>
            <person name="Gross S."/>
            <person name="Guigo R."/>
            <person name="Gustafson E.A."/>
            <person name="Haerty W."/>
            <person name="Hahn M.W."/>
            <person name="Halligan D.L."/>
            <person name="Halpern A.L."/>
            <person name="Halter G.M."/>
            <person name="Han M.V."/>
            <person name="Heger A."/>
            <person name="Hillier L."/>
            <person name="Hinrichs A.S."/>
            <person name="Holmes I."/>
            <person name="Hoskins R.A."/>
            <person name="Hubisz M.J."/>
            <person name="Hultmark D."/>
            <person name="Huntley M.A."/>
            <person name="Jaffe D.B."/>
            <person name="Jagadeeshan S."/>
            <person name="Jeck W.R."/>
            <person name="Johnson J."/>
            <person name="Jones C.D."/>
            <person name="Jordan W.C."/>
            <person name="Karpen G.H."/>
            <person name="Kataoka E."/>
            <person name="Keightley P.D."/>
            <person name="Kheradpour P."/>
            <person name="Kirkness E.F."/>
            <person name="Koerich L.B."/>
            <person name="Kristiansen K."/>
            <person name="Kudrna D."/>
            <person name="Kulathinal R.J."/>
            <person name="Kumar S."/>
            <person name="Kwok R."/>
            <person name="Lander E."/>
            <person name="Langley C.H."/>
            <person name="Lapoint R."/>
            <person name="Lazzaro B.P."/>
            <person name="Lee S.J."/>
            <person name="Levesque L."/>
            <person name="Li R."/>
            <person name="Lin C.F."/>
            <person name="Lin M.F."/>
            <person name="Lindblad-Toh K."/>
            <person name="Llopart A."/>
            <person name="Long M."/>
            <person name="Low L."/>
            <person name="Lozovsky E."/>
            <person name="Lu J."/>
            <person name="Luo M."/>
            <person name="Machado C.A."/>
            <person name="Makalowski W."/>
            <person name="Marzo M."/>
            <person name="Matsuda M."/>
            <person name="Matzkin L."/>
            <person name="McAllister B."/>
            <person name="McBride C.S."/>
            <person name="McKernan B."/>
            <person name="McKernan K."/>
            <person name="Mendez-Lago M."/>
            <person name="Minx P."/>
            <person name="Mollenhauer M.U."/>
            <person name="Montooth K."/>
            <person name="Mount S.M."/>
            <person name="Mu X."/>
            <person name="Myers E."/>
            <person name="Negre B."/>
            <person name="Newfeld S."/>
            <person name="Nielsen R."/>
            <person name="Noor M.A."/>
            <person name="O'Grady P."/>
            <person name="Pachter L."/>
            <person name="Papaceit M."/>
            <person name="Parisi M.J."/>
            <person name="Parisi M."/>
            <person name="Parts L."/>
            <person name="Pedersen J.S."/>
            <person name="Pesole G."/>
            <person name="Phillippy A.M."/>
            <person name="Ponting C.P."/>
            <person name="Pop M."/>
            <person name="Porcelli D."/>
            <person name="Powell J.R."/>
            <person name="Prohaska S."/>
            <person name="Pruitt K."/>
            <person name="Puig M."/>
            <person name="Quesneville H."/>
            <person name="Ram K.R."/>
            <person name="Rand D."/>
            <person name="Rasmussen M.D."/>
            <person name="Reed L.K."/>
            <person name="Reenan R."/>
            <person name="Reily A."/>
            <person name="Remington K.A."/>
            <person name="Rieger T.T."/>
            <person name="Ritchie M.G."/>
            <person name="Robin C."/>
            <person name="Rogers Y.H."/>
            <person name="Rohde C."/>
            <person name="Rozas J."/>
            <person name="Rubenfield M.J."/>
            <person name="Ruiz A."/>
            <person name="Russo S."/>
            <person name="Salzberg S.L."/>
            <person name="Sanchez-Gracia A."/>
            <person name="Saranga D.J."/>
            <person name="Sato H."/>
            <person name="Schaeffer S.W."/>
            <person name="Schatz M.C."/>
            <person name="Schlenke T."/>
            <person name="Schwartz R."/>
            <person name="Segarra C."/>
            <person name="Singh R.S."/>
            <person name="Sirot L."/>
            <person name="Sirota M."/>
            <person name="Sisneros N.B."/>
            <person name="Smith C.D."/>
            <person name="Smith T.F."/>
            <person name="Spieth J."/>
            <person name="Stage D.E."/>
            <person name="Stark A."/>
            <person name="Stephan W."/>
            <person name="Strausberg R.L."/>
            <person name="Strempel S."/>
            <person name="Sturgill D."/>
            <person name="Sutton G."/>
            <person name="Sutton G.G."/>
            <person name="Tao W."/>
            <person name="Teichmann S."/>
            <person name="Tobari Y.N."/>
            <person name="Tomimura Y."/>
            <person name="Tsolas J.M."/>
            <person name="Valente V.L."/>
            <person name="Venter E."/>
            <person name="Venter J.C."/>
            <person name="Vicario S."/>
            <person name="Vieira F.G."/>
            <person name="Vilella A.J."/>
            <person name="Villasante A."/>
            <person name="Walenz B."/>
            <person name="Wang J."/>
            <person name="Wasserman M."/>
            <person name="Watts T."/>
            <person name="Wilson D."/>
            <person name="Wilson R.K."/>
            <person name="Wing R.A."/>
            <person name="Wolfner M.F."/>
            <person name="Wong A."/>
            <person name="Wong G.K."/>
            <person name="Wu C.I."/>
            <person name="Wu G."/>
            <person name="Yamamoto D."/>
            <person name="Yang H.P."/>
            <person name="Yang S.P."/>
            <person name="Yorke J.A."/>
            <person name="Yoshida K."/>
            <person name="Zdobnov E."/>
            <person name="Zhang P."/>
            <person name="Zhang Y."/>
            <person name="Zimin A.V."/>
            <person name="Baldwin J."/>
            <person name="Abdouelleil A."/>
            <person name="Abdulkadir J."/>
            <person name="Abebe A."/>
            <person name="Abera B."/>
            <person name="Abreu J."/>
            <person name="Acer S.C."/>
            <person name="Aftuck L."/>
            <person name="Alexander A."/>
            <person name="An P."/>
            <person name="Anderson E."/>
            <person name="Anderson S."/>
            <person name="Arachi H."/>
            <person name="Azer M."/>
            <person name="Bachantsang P."/>
            <person name="Barry A."/>
            <person name="Bayul T."/>
            <person name="Berlin A."/>
            <person name="Bessette D."/>
            <person name="Bloom T."/>
            <person name="Blye J."/>
            <person name="Boguslavskiy L."/>
            <person name="Bonnet C."/>
            <person name="Boukhgalter B."/>
            <person name="Bourzgui I."/>
            <person name="Brown A."/>
            <person name="Cahill P."/>
            <person name="Channer S."/>
            <person name="Cheshatsang Y."/>
            <person name="Chuda L."/>
            <person name="Citroen M."/>
            <person name="Collymore A."/>
            <person name="Cooke P."/>
            <person name="Costello M."/>
            <person name="D'Aco K."/>
            <person name="Daza R."/>
            <person name="De Haan G."/>
            <person name="DeGray S."/>
            <person name="DeMaso C."/>
            <person name="Dhargay N."/>
            <person name="Dooley K."/>
            <person name="Dooley E."/>
            <person name="Doricent M."/>
            <person name="Dorje P."/>
            <person name="Dorjee K."/>
            <person name="Dupes A."/>
            <person name="Elong R."/>
            <person name="Falk J."/>
            <person name="Farina A."/>
            <person name="Faro S."/>
            <person name="Ferguson D."/>
            <person name="Fisher S."/>
            <person name="Foley C.D."/>
            <person name="Franke A."/>
            <person name="Friedrich D."/>
            <person name="Gadbois L."/>
            <person name="Gearin G."/>
            <person name="Gearin C.R."/>
            <person name="Giannoukos G."/>
            <person name="Goode T."/>
            <person name="Graham J."/>
            <person name="Grandbois E."/>
            <person name="Grewal S."/>
            <person name="Gyaltsen K."/>
            <person name="Hafez N."/>
            <person name="Hagos B."/>
            <person name="Hall J."/>
            <person name="Henson C."/>
            <person name="Hollinger A."/>
            <person name="Honan T."/>
            <person name="Huard M.D."/>
            <person name="Hughes L."/>
            <person name="Hurhula B."/>
            <person name="Husby M.E."/>
            <person name="Kamat A."/>
            <person name="Kanga B."/>
            <person name="Kashin S."/>
            <person name="Khazanovich D."/>
            <person name="Kisner P."/>
            <person name="Lance K."/>
            <person name="Lara M."/>
            <person name="Lee W."/>
            <person name="Lennon N."/>
            <person name="Letendre F."/>
            <person name="LeVine R."/>
            <person name="Lipovsky A."/>
            <person name="Liu X."/>
            <person name="Liu J."/>
            <person name="Liu S."/>
            <person name="Lokyitsang T."/>
            <person name="Lokyitsang Y."/>
            <person name="Lubonja R."/>
            <person name="Lui A."/>
            <person name="MacDonald P."/>
            <person name="Magnisalis V."/>
            <person name="Maru K."/>
            <person name="Matthews C."/>
            <person name="McCusker W."/>
            <person name="McDonough S."/>
            <person name="Mehta T."/>
            <person name="Meldrim J."/>
            <person name="Meneus L."/>
            <person name="Mihai O."/>
            <person name="Mihalev A."/>
            <person name="Mihova T."/>
            <person name="Mittelman R."/>
            <person name="Mlenga V."/>
            <person name="Montmayeur A."/>
            <person name="Mulrain L."/>
            <person name="Navidi A."/>
            <person name="Naylor J."/>
            <person name="Negash T."/>
            <person name="Nguyen T."/>
            <person name="Nguyen N."/>
            <person name="Nicol R."/>
            <person name="Norbu C."/>
            <person name="Norbu N."/>
            <person name="Novod N."/>
            <person name="O'Neill B."/>
            <person name="Osman S."/>
            <person name="Markiewicz E."/>
            <person name="Oyono O.L."/>
            <person name="Patti C."/>
            <person name="Phunkhang P."/>
            <person name="Pierre F."/>
            <person name="Priest M."/>
            <person name="Raghuraman S."/>
            <person name="Rege F."/>
            <person name="Reyes R."/>
            <person name="Rise C."/>
            <person name="Rogov P."/>
            <person name="Ross K."/>
            <person name="Ryan E."/>
            <person name="Settipalli S."/>
            <person name="Shea T."/>
            <person name="Sherpa N."/>
            <person name="Shi L."/>
            <person name="Shih D."/>
            <person name="Sparrow T."/>
            <person name="Spaulding J."/>
            <person name="Stalker J."/>
            <person name="Stange-Thomann N."/>
            <person name="Stavropoulos S."/>
            <person name="Stone C."/>
            <person name="Strader C."/>
            <person name="Tesfaye S."/>
            <person name="Thomson T."/>
            <person name="Thoulutsang Y."/>
            <person name="Thoulutsang D."/>
            <person name="Topham K."/>
            <person name="Topping I."/>
            <person name="Tsamla T."/>
            <person name="Vassiliev H."/>
            <person name="Vo A."/>
            <person name="Wangchuk T."/>
            <person name="Wangdi T."/>
            <person name="Weiand M."/>
            <person name="Wilkinson J."/>
            <person name="Wilson A."/>
            <person name="Yadav S."/>
            <person name="Young G."/>
            <person name="Yu Q."/>
            <person name="Zembek L."/>
            <person name="Zhong D."/>
            <person name="Zimmer A."/>
            <person name="Zwirko Z."/>
            <person name="Jaffe D.B."/>
            <person name="Alvarez P."/>
            <person name="Brockman W."/>
            <person name="Butler J."/>
            <person name="Chin C."/>
            <person name="Gnerre S."/>
            <person name="Grabherr M."/>
            <person name="Kleber M."/>
            <person name="Mauceli E."/>
            <person name="MacCallum I."/>
        </authorList>
    </citation>
    <scope>NUCLEOTIDE SEQUENCE [LARGE SCALE GENOMIC DNA]</scope>
    <source>
        <strain evidence="3">white501</strain>
    </source>
</reference>
<dbReference type="HOGENOM" id="CLU_2998680_0_0_1"/>
<dbReference type="OMA" id="FIIIMRV"/>
<organism evidence="2 3">
    <name type="scientific">Drosophila simulans</name>
    <name type="common">Fruit fly</name>
    <dbReference type="NCBI Taxonomy" id="7240"/>
    <lineage>
        <taxon>Eukaryota</taxon>
        <taxon>Metazoa</taxon>
        <taxon>Ecdysozoa</taxon>
        <taxon>Arthropoda</taxon>
        <taxon>Hexapoda</taxon>
        <taxon>Insecta</taxon>
        <taxon>Pterygota</taxon>
        <taxon>Neoptera</taxon>
        <taxon>Endopterygota</taxon>
        <taxon>Diptera</taxon>
        <taxon>Brachycera</taxon>
        <taxon>Muscomorpha</taxon>
        <taxon>Ephydroidea</taxon>
        <taxon>Drosophilidae</taxon>
        <taxon>Drosophila</taxon>
        <taxon>Sophophora</taxon>
    </lineage>
</organism>
<gene>
    <name evidence="2" type="primary">Dsim\GD16149</name>
    <name evidence="2" type="ORF">Dsim_GD16149</name>
</gene>
<keyword evidence="3" id="KW-1185">Reference proteome</keyword>
<proteinExistence type="predicted"/>
<dbReference type="AlphaFoldDB" id="B4R665"/>
<name>B4R665_DROSI</name>
<evidence type="ECO:0000256" key="1">
    <source>
        <dbReference type="SAM" id="MobiDB-lite"/>
    </source>
</evidence>
<evidence type="ECO:0000313" key="2">
    <source>
        <dbReference type="EMBL" id="EDX17342.1"/>
    </source>
</evidence>
<protein>
    <submittedName>
        <fullName evidence="2">GD16149</fullName>
    </submittedName>
</protein>
<feature type="region of interest" description="Disordered" evidence="1">
    <location>
        <begin position="1"/>
        <end position="28"/>
    </location>
</feature>
<accession>B4R665</accession>
<sequence>MTDCQTAKLTEGWMGGRTDGWRSQGNANAKTSSQIVIVMIFIIIMRVDQNRDAANNI</sequence>
<dbReference type="EMBL" id="CM000366">
    <property type="protein sequence ID" value="EDX17342.1"/>
    <property type="molecule type" value="Genomic_DNA"/>
</dbReference>